<accession>G0TXL1</accession>
<dbReference type="EMBL" id="HE573023">
    <property type="protein sequence ID" value="CCC48701.1"/>
    <property type="molecule type" value="Genomic_DNA"/>
</dbReference>
<sequence length="603" mass="66180">MDSELSVTSRVPNKHWKPDTASSQCEKCAKDFGLFRRRHHCRCCGDLFCYNCSSVITATVTLEDIFDIVRDMQEDQCQKEWASLSDSGAATDVAVEVSPSGVDGEMGLMRKASFFTRITGMFSANSNETVRLCVKCQKSLEDFPAKHHEKRKTNVRDANAKISGVVSALNVSPSSENSKKPLYHSPRAVRGCRPLRGMHSERREWSVSLSSRERKVYVISLRRETVREEPSSPVGLGAVFEALERFSRAQLKTTSRSHNAKGVNGSSNSSSMHTRDTSDDEREEYCECDGNTLSTASPSLTSVCSGWVSETSSAEFTLGSCPTAKCSGKRRGEHMMQPRGIPSKNYHSVMLHVPIEAHTHNRTCCGQDESTGVMRVCTQVIGLSHRQSVDKELLRQETIGTDAYIILPNEEPSIFTGVCSTTGKGPVVDTPLSAPSEAQPYGAPSSCGCSQHCALSAFSGTYFAPTHYCSFGPRSDGDSDPSSAHRRSLQAVLQVWQTLEKYGGATPICAVLDSFPCANTSDKPNFADTHYANHHCTYGMEHDPFAVQHAKAKTPDNGLIYVHCHRDRGGAYPSAEAQAEALYRALQMVLTRVVERSALQRDT</sequence>
<dbReference type="Pfam" id="PF01363">
    <property type="entry name" value="FYVE"/>
    <property type="match status" value="1"/>
</dbReference>
<evidence type="ECO:0000256" key="4">
    <source>
        <dbReference type="PROSITE-ProRule" id="PRU00091"/>
    </source>
</evidence>
<gene>
    <name evidence="7" type="ORF">TVY486_0700445</name>
</gene>
<protein>
    <submittedName>
        <fullName evidence="7">Putative zinc finger protein</fullName>
    </submittedName>
</protein>
<dbReference type="Gene3D" id="3.30.40.10">
    <property type="entry name" value="Zinc/RING finger domain, C3HC4 (zinc finger)"/>
    <property type="match status" value="1"/>
</dbReference>
<dbReference type="SMART" id="SM00064">
    <property type="entry name" value="FYVE"/>
    <property type="match status" value="1"/>
</dbReference>
<evidence type="ECO:0000259" key="6">
    <source>
        <dbReference type="PROSITE" id="PS50178"/>
    </source>
</evidence>
<dbReference type="SUPFAM" id="SSF57903">
    <property type="entry name" value="FYVE/PHD zinc finger"/>
    <property type="match status" value="1"/>
</dbReference>
<organism evidence="7">
    <name type="scientific">Trypanosoma vivax (strain Y486)</name>
    <dbReference type="NCBI Taxonomy" id="1055687"/>
    <lineage>
        <taxon>Eukaryota</taxon>
        <taxon>Discoba</taxon>
        <taxon>Euglenozoa</taxon>
        <taxon>Kinetoplastea</taxon>
        <taxon>Metakinetoplastina</taxon>
        <taxon>Trypanosomatida</taxon>
        <taxon>Trypanosomatidae</taxon>
        <taxon>Trypanosoma</taxon>
        <taxon>Duttonella</taxon>
    </lineage>
</organism>
<dbReference type="PROSITE" id="PS50178">
    <property type="entry name" value="ZF_FYVE"/>
    <property type="match status" value="1"/>
</dbReference>
<proteinExistence type="predicted"/>
<feature type="compositionally biased region" description="Polar residues" evidence="5">
    <location>
        <begin position="1"/>
        <end position="11"/>
    </location>
</feature>
<dbReference type="PANTHER" id="PTHR39490">
    <property type="entry name" value="ARRESTIN DOMAIN-CONTAINING PROTEIN D"/>
    <property type="match status" value="1"/>
</dbReference>
<name>G0TXL1_TRYVY</name>
<dbReference type="InterPro" id="IPR000306">
    <property type="entry name" value="Znf_FYVE"/>
</dbReference>
<dbReference type="GO" id="GO:0008270">
    <property type="term" value="F:zinc ion binding"/>
    <property type="evidence" value="ECO:0007669"/>
    <property type="project" value="UniProtKB-KW"/>
</dbReference>
<feature type="domain" description="FYVE-type" evidence="6">
    <location>
        <begin position="19"/>
        <end position="141"/>
    </location>
</feature>
<feature type="region of interest" description="Disordered" evidence="5">
    <location>
        <begin position="251"/>
        <end position="282"/>
    </location>
</feature>
<reference evidence="7" key="1">
    <citation type="journal article" date="2012" name="Proc. Natl. Acad. Sci. U.S.A.">
        <title>Antigenic diversity is generated by distinct evolutionary mechanisms in African trypanosome species.</title>
        <authorList>
            <person name="Jackson A.P."/>
            <person name="Berry A."/>
            <person name="Aslett M."/>
            <person name="Allison H.C."/>
            <person name="Burton P."/>
            <person name="Vavrova-Anderson J."/>
            <person name="Brown R."/>
            <person name="Browne H."/>
            <person name="Corton N."/>
            <person name="Hauser H."/>
            <person name="Gamble J."/>
            <person name="Gilderthorp R."/>
            <person name="Marcello L."/>
            <person name="McQuillan J."/>
            <person name="Otto T.D."/>
            <person name="Quail M.A."/>
            <person name="Sanders M.J."/>
            <person name="van Tonder A."/>
            <person name="Ginger M.L."/>
            <person name="Field M.C."/>
            <person name="Barry J.D."/>
            <person name="Hertz-Fowler C."/>
            <person name="Berriman M."/>
        </authorList>
    </citation>
    <scope>NUCLEOTIDE SEQUENCE</scope>
    <source>
        <strain evidence="7">Y486</strain>
    </source>
</reference>
<dbReference type="VEuPathDB" id="TriTrypDB:TvY486_0700445"/>
<evidence type="ECO:0000256" key="3">
    <source>
        <dbReference type="ARBA" id="ARBA00022833"/>
    </source>
</evidence>
<evidence type="ECO:0000256" key="1">
    <source>
        <dbReference type="ARBA" id="ARBA00022723"/>
    </source>
</evidence>
<dbReference type="InterPro" id="IPR052113">
    <property type="entry name" value="FYVE-type_Zinc_Finger"/>
</dbReference>
<evidence type="ECO:0000256" key="5">
    <source>
        <dbReference type="SAM" id="MobiDB-lite"/>
    </source>
</evidence>
<dbReference type="InterPro" id="IPR011011">
    <property type="entry name" value="Znf_FYVE_PHD"/>
</dbReference>
<evidence type="ECO:0000313" key="7">
    <source>
        <dbReference type="EMBL" id="CCC48701.1"/>
    </source>
</evidence>
<feature type="region of interest" description="Disordered" evidence="5">
    <location>
        <begin position="1"/>
        <end position="21"/>
    </location>
</feature>
<evidence type="ECO:0000256" key="2">
    <source>
        <dbReference type="ARBA" id="ARBA00022771"/>
    </source>
</evidence>
<keyword evidence="2 4" id="KW-0863">Zinc-finger</keyword>
<keyword evidence="1" id="KW-0479">Metal-binding</keyword>
<dbReference type="AlphaFoldDB" id="G0TXL1"/>
<dbReference type="PANTHER" id="PTHR39490:SF8">
    <property type="entry name" value="ZINC FINGER FYVE DOMAIN-CONTAINING PROTEIN 21"/>
    <property type="match status" value="1"/>
</dbReference>
<dbReference type="InterPro" id="IPR013083">
    <property type="entry name" value="Znf_RING/FYVE/PHD"/>
</dbReference>
<dbReference type="InterPro" id="IPR017455">
    <property type="entry name" value="Znf_FYVE-rel"/>
</dbReference>
<keyword evidence="3" id="KW-0862">Zinc</keyword>